<sequence>MTNVVLEYKFAERDAHTVRPQEKKTVVLQTEVLPARKVSVPTLSTTGLHVHYDVRVEVLHDELSVRHYDFEGVVLTGVAEQRDESEIPTGEMTFVALTPGALTRPEAFYVLPDQPCAAANLPHLDTLSVRGSALPSRVNTPHHKES</sequence>
<dbReference type="EMBL" id="ATMH01012236">
    <property type="protein sequence ID" value="EPY15304.1"/>
    <property type="molecule type" value="Genomic_DNA"/>
</dbReference>
<evidence type="ECO:0000313" key="1">
    <source>
        <dbReference type="EMBL" id="EPY15304.1"/>
    </source>
</evidence>
<comment type="caution">
    <text evidence="1">The sequence shown here is derived from an EMBL/GenBank/DDBJ whole genome shotgun (WGS) entry which is preliminary data.</text>
</comment>
<dbReference type="AlphaFoldDB" id="S9TEB3"/>
<protein>
    <submittedName>
        <fullName evidence="1">Uncharacterized protein</fullName>
    </submittedName>
</protein>
<reference evidence="1 2" key="1">
    <citation type="journal article" date="2013" name="PLoS ONE">
        <title>Predicting the Proteins of Angomonas deanei, Strigomonas culicis and Their Respective Endosymbionts Reveals New Aspects of the Trypanosomatidae Family.</title>
        <authorList>
            <person name="Motta M.C."/>
            <person name="Martins A.C."/>
            <person name="de Souza S.S."/>
            <person name="Catta-Preta C.M."/>
            <person name="Silva R."/>
            <person name="Klein C.C."/>
            <person name="de Almeida L.G."/>
            <person name="de Lima Cunha O."/>
            <person name="Ciapina L.P."/>
            <person name="Brocchi M."/>
            <person name="Colabardini A.C."/>
            <person name="de Araujo Lima B."/>
            <person name="Machado C.R."/>
            <person name="de Almeida Soares C.M."/>
            <person name="Probst C.M."/>
            <person name="de Menezes C.B."/>
            <person name="Thompson C.E."/>
            <person name="Bartholomeu D.C."/>
            <person name="Gradia D.F."/>
            <person name="Pavoni D.P."/>
            <person name="Grisard E.C."/>
            <person name="Fantinatti-Garboggini F."/>
            <person name="Marchini F.K."/>
            <person name="Rodrigues-Luiz G.F."/>
            <person name="Wagner G."/>
            <person name="Goldman G.H."/>
            <person name="Fietto J.L."/>
            <person name="Elias M.C."/>
            <person name="Goldman M.H."/>
            <person name="Sagot M.F."/>
            <person name="Pereira M."/>
            <person name="Stoco P.H."/>
            <person name="de Mendonca-Neto R.P."/>
            <person name="Teixeira S.M."/>
            <person name="Maciel T.E."/>
            <person name="de Oliveira Mendes T.A."/>
            <person name="Urmenyi T.P."/>
            <person name="de Souza W."/>
            <person name="Schenkman S."/>
            <person name="de Vasconcelos A.T."/>
        </authorList>
    </citation>
    <scope>NUCLEOTIDE SEQUENCE [LARGE SCALE GENOMIC DNA]</scope>
</reference>
<organism evidence="1 2">
    <name type="scientific">Strigomonas culicis</name>
    <dbReference type="NCBI Taxonomy" id="28005"/>
    <lineage>
        <taxon>Eukaryota</taxon>
        <taxon>Discoba</taxon>
        <taxon>Euglenozoa</taxon>
        <taxon>Kinetoplastea</taxon>
        <taxon>Metakinetoplastina</taxon>
        <taxon>Trypanosomatida</taxon>
        <taxon>Trypanosomatidae</taxon>
        <taxon>Strigomonadinae</taxon>
        <taxon>Strigomonas</taxon>
    </lineage>
</organism>
<dbReference type="Proteomes" id="UP000015354">
    <property type="component" value="Unassembled WGS sequence"/>
</dbReference>
<accession>S9TEB3</accession>
<evidence type="ECO:0000313" key="2">
    <source>
        <dbReference type="Proteomes" id="UP000015354"/>
    </source>
</evidence>
<name>S9TEB3_9TRYP</name>
<keyword evidence="2" id="KW-1185">Reference proteome</keyword>
<gene>
    <name evidence="1" type="ORF">STCU_12143</name>
</gene>
<proteinExistence type="predicted"/>